<dbReference type="PRINTS" id="PR00245">
    <property type="entry name" value="OLFACTORYR"/>
</dbReference>
<name>A0A8B9YV08_BOSMU</name>
<dbReference type="InterPro" id="IPR017452">
    <property type="entry name" value="GPCR_Rhodpsn_7TM"/>
</dbReference>
<dbReference type="PROSITE" id="PS50262">
    <property type="entry name" value="G_PROTEIN_RECEP_F1_2"/>
    <property type="match status" value="1"/>
</dbReference>
<dbReference type="SUPFAM" id="SSF81321">
    <property type="entry name" value="Family A G protein-coupled receptor-like"/>
    <property type="match status" value="1"/>
</dbReference>
<protein>
    <recommendedName>
        <fullName evidence="9">G-protein coupled receptors family 1 profile domain-containing protein</fullName>
    </recommendedName>
</protein>
<dbReference type="AlphaFoldDB" id="A0A8B9YV08"/>
<keyword evidence="6" id="KW-0675">Receptor</keyword>
<feature type="transmembrane region" description="Helical" evidence="8">
    <location>
        <begin position="248"/>
        <end position="271"/>
    </location>
</feature>
<dbReference type="GO" id="GO:0016020">
    <property type="term" value="C:membrane"/>
    <property type="evidence" value="ECO:0007669"/>
    <property type="project" value="UniProtKB-SubCell"/>
</dbReference>
<evidence type="ECO:0000256" key="6">
    <source>
        <dbReference type="ARBA" id="ARBA00023170"/>
    </source>
</evidence>
<dbReference type="Pfam" id="PF13853">
    <property type="entry name" value="7tm_4"/>
    <property type="match status" value="1"/>
</dbReference>
<keyword evidence="4" id="KW-0297">G-protein coupled receptor</keyword>
<keyword evidence="7" id="KW-0807">Transducer</keyword>
<comment type="subcellular location">
    <subcellularLocation>
        <location evidence="1">Membrane</location>
        <topology evidence="1">Multi-pass membrane protein</topology>
    </subcellularLocation>
</comment>
<dbReference type="Proteomes" id="UP000694520">
    <property type="component" value="Chromosome 24"/>
</dbReference>
<evidence type="ECO:0000256" key="7">
    <source>
        <dbReference type="ARBA" id="ARBA00023224"/>
    </source>
</evidence>
<evidence type="ECO:0000259" key="9">
    <source>
        <dbReference type="PROSITE" id="PS50262"/>
    </source>
</evidence>
<dbReference type="PANTHER" id="PTHR48018">
    <property type="entry name" value="OLFACTORY RECEPTOR"/>
    <property type="match status" value="1"/>
</dbReference>
<organism evidence="10 11">
    <name type="scientific">Bos mutus grunniens</name>
    <name type="common">Wild yak</name>
    <name type="synonym">Bos grunniens</name>
    <dbReference type="NCBI Taxonomy" id="30521"/>
    <lineage>
        <taxon>Eukaryota</taxon>
        <taxon>Metazoa</taxon>
        <taxon>Chordata</taxon>
        <taxon>Craniata</taxon>
        <taxon>Vertebrata</taxon>
        <taxon>Euteleostomi</taxon>
        <taxon>Mammalia</taxon>
        <taxon>Eutheria</taxon>
        <taxon>Laurasiatheria</taxon>
        <taxon>Artiodactyla</taxon>
        <taxon>Ruminantia</taxon>
        <taxon>Pecora</taxon>
        <taxon>Bovidae</taxon>
        <taxon>Bovinae</taxon>
        <taxon>Bos</taxon>
    </lineage>
</organism>
<evidence type="ECO:0000256" key="3">
    <source>
        <dbReference type="ARBA" id="ARBA00022989"/>
    </source>
</evidence>
<reference evidence="10" key="3">
    <citation type="submission" date="2025-09" db="UniProtKB">
        <authorList>
            <consortium name="Ensembl"/>
        </authorList>
    </citation>
    <scope>IDENTIFICATION</scope>
</reference>
<dbReference type="Gene3D" id="1.20.1070.10">
    <property type="entry name" value="Rhodopsin 7-helix transmembrane proteins"/>
    <property type="match status" value="1"/>
</dbReference>
<feature type="transmembrane region" description="Helical" evidence="8">
    <location>
        <begin position="37"/>
        <end position="59"/>
    </location>
</feature>
<dbReference type="GO" id="GO:0004984">
    <property type="term" value="F:olfactory receptor activity"/>
    <property type="evidence" value="ECO:0007669"/>
    <property type="project" value="InterPro"/>
</dbReference>
<proteinExistence type="predicted"/>
<feature type="transmembrane region" description="Helical" evidence="8">
    <location>
        <begin position="310"/>
        <end position="329"/>
    </location>
</feature>
<evidence type="ECO:0000256" key="1">
    <source>
        <dbReference type="ARBA" id="ARBA00004141"/>
    </source>
</evidence>
<keyword evidence="5 8" id="KW-0472">Membrane</keyword>
<dbReference type="InterPro" id="IPR000725">
    <property type="entry name" value="Olfact_rcpt"/>
</dbReference>
<feature type="transmembrane region" description="Helical" evidence="8">
    <location>
        <begin position="102"/>
        <end position="128"/>
    </location>
</feature>
<feature type="transmembrane region" description="Helical" evidence="8">
    <location>
        <begin position="140"/>
        <end position="161"/>
    </location>
</feature>
<dbReference type="GO" id="GO:0004930">
    <property type="term" value="F:G protein-coupled receptor activity"/>
    <property type="evidence" value="ECO:0007669"/>
    <property type="project" value="UniProtKB-KW"/>
</dbReference>
<evidence type="ECO:0000256" key="2">
    <source>
        <dbReference type="ARBA" id="ARBA00022692"/>
    </source>
</evidence>
<evidence type="ECO:0000313" key="11">
    <source>
        <dbReference type="Proteomes" id="UP000694520"/>
    </source>
</evidence>
<keyword evidence="3 8" id="KW-1133">Transmembrane helix</keyword>
<reference evidence="10" key="2">
    <citation type="submission" date="2025-08" db="UniProtKB">
        <authorList>
            <consortium name="Ensembl"/>
        </authorList>
    </citation>
    <scope>IDENTIFICATION</scope>
</reference>
<evidence type="ECO:0000256" key="5">
    <source>
        <dbReference type="ARBA" id="ARBA00023136"/>
    </source>
</evidence>
<feature type="transmembrane region" description="Helical" evidence="8">
    <location>
        <begin position="277"/>
        <end position="298"/>
    </location>
</feature>
<sequence length="330" mass="36686">EIQPVHSEGDQNQANQSAEVTFILLGFSEYPQLQLPLFLVFLTIYTVTVLGNLGMILIIKSSSRLHMPMYYFLNSFIDFCYSTVVTPKLLENLVVEDRTISFTGLGCMMQFFFGCTLVIKEVFMLAVMAYDQFVAVCNPLLYTVAVSLKLCSLLVTGTYTWGGMCSLTITCSLLELSFCGSNVTHHFGCEYSAIISASCSNSYFSQMTCFMISTLNEVCCLLTILASYIFIVVTIIKRPSVGGFQKAFSTCASHLTAITIFHGVILLLYCVPNSRSSWIFIKVATVLFTVVIPMLNPLSTRDRGEHFLKCALYSVLMNITFSSNVCLFAD</sequence>
<dbReference type="Ensembl" id="ENSBGRT00000047476.1">
    <property type="protein sequence ID" value="ENSBGRP00000040935.1"/>
    <property type="gene ID" value="ENSBGRG00000025667.1"/>
</dbReference>
<keyword evidence="11" id="KW-1185">Reference proteome</keyword>
<evidence type="ECO:0000256" key="8">
    <source>
        <dbReference type="SAM" id="Phobius"/>
    </source>
</evidence>
<feature type="domain" description="G-protein coupled receptors family 1 profile" evidence="9">
    <location>
        <begin position="51"/>
        <end position="300"/>
    </location>
</feature>
<dbReference type="GeneTree" id="ENSGT01140000282514"/>
<reference evidence="10" key="1">
    <citation type="submission" date="2019-05" db="EMBL/GenBank/DDBJ databases">
        <authorList>
            <person name="Zhang S."/>
            <person name="Liu J."/>
        </authorList>
    </citation>
    <scope>NUCLEOTIDE SEQUENCE [LARGE SCALE GENOMIC DNA]</scope>
</reference>
<evidence type="ECO:0000256" key="4">
    <source>
        <dbReference type="ARBA" id="ARBA00023040"/>
    </source>
</evidence>
<evidence type="ECO:0000313" key="10">
    <source>
        <dbReference type="Ensembl" id="ENSBGRP00000040935.1"/>
    </source>
</evidence>
<feature type="transmembrane region" description="Helical" evidence="8">
    <location>
        <begin position="210"/>
        <end position="236"/>
    </location>
</feature>
<accession>A0A8B9YV08</accession>
<dbReference type="FunFam" id="1.20.1070.10:FF:000003">
    <property type="entry name" value="Olfactory receptor"/>
    <property type="match status" value="1"/>
</dbReference>
<keyword evidence="2 8" id="KW-0812">Transmembrane</keyword>